<accession>A0ABX4WJV3</accession>
<gene>
    <name evidence="2" type="ORF">CEP15_12390</name>
</gene>
<evidence type="ECO:0000256" key="1">
    <source>
        <dbReference type="SAM" id="Phobius"/>
    </source>
</evidence>
<organism evidence="2 3">
    <name type="scientific">Cylindrospermopsis raciborskii C07</name>
    <dbReference type="NCBI Taxonomy" id="2014886"/>
    <lineage>
        <taxon>Bacteria</taxon>
        <taxon>Bacillati</taxon>
        <taxon>Cyanobacteriota</taxon>
        <taxon>Cyanophyceae</taxon>
        <taxon>Nostocales</taxon>
        <taxon>Aphanizomenonaceae</taxon>
        <taxon>Cylindrospermopsis</taxon>
    </lineage>
</organism>
<keyword evidence="1" id="KW-0812">Transmembrane</keyword>
<feature type="transmembrane region" description="Helical" evidence="1">
    <location>
        <begin position="92"/>
        <end position="110"/>
    </location>
</feature>
<dbReference type="RefSeq" id="WP_102938951.1">
    <property type="nucleotide sequence ID" value="NZ_NJHS01000125.1"/>
</dbReference>
<proteinExistence type="predicted"/>
<feature type="transmembrane region" description="Helical" evidence="1">
    <location>
        <begin position="178"/>
        <end position="202"/>
    </location>
</feature>
<keyword evidence="3" id="KW-1185">Reference proteome</keyword>
<reference evidence="2 3" key="1">
    <citation type="submission" date="2017-06" db="EMBL/GenBank/DDBJ databases">
        <title>Genome variation in co-occurring toxic Cylindrospermopsis raciborskii strains determines phenotypic plasticity.</title>
        <authorList>
            <person name="Willis A."/>
            <person name="Woodhouse J."/>
            <person name="Ongley S."/>
            <person name="Jex A."/>
            <person name="Burford M."/>
            <person name="Neilan B."/>
        </authorList>
    </citation>
    <scope>NUCLEOTIDE SEQUENCE [LARGE SCALE GENOMIC DNA]</scope>
    <source>
        <strain evidence="2 3">C07</strain>
    </source>
</reference>
<feature type="transmembrane region" description="Helical" evidence="1">
    <location>
        <begin position="51"/>
        <end position="71"/>
    </location>
</feature>
<comment type="caution">
    <text evidence="2">The sequence shown here is derived from an EMBL/GenBank/DDBJ whole genome shotgun (WGS) entry which is preliminary data.</text>
</comment>
<name>A0ABX4WJV3_9CYAN</name>
<feature type="transmembrane region" description="Helical" evidence="1">
    <location>
        <begin position="122"/>
        <end position="140"/>
    </location>
</feature>
<sequence length="409" mass="43060">MNKNISNIIAGSGKATQFALWGAGGGAIGALISEVFYSIILDENSNSLTDIIIRIGIWFGMIGASIAVALLSASSQYLKRGIQLGKAIQDGMGVGFLAGAIAGAIAQYLYSSIGAMSPNEFLRILCWGIAGGFLGLGLSFRIPNLGKLRGMGGGLAGGILGGGLFVLLAVVSQSSQTTARLCGTAAIGFCIGLMIAIIETVFREAWLEIRYNPRESRTVSLGSQPVSIGSNPNICTVYAYNAPPIALRYQLIEGQILCEDIPAGTTHQVHPGSQQMIGGMSIVVCAAGTSPQFFNKPKNTSSPLLEKTVLQSPGQFSLHLKRQVIPLTNGTQFSPKEILGLEPQGINGIVAEVSYNPKDPTVLGLKNCSHSTWLATLPNGEQKQIDPGRSIKLAVRTKIKFGAVEGEIR</sequence>
<evidence type="ECO:0000313" key="3">
    <source>
        <dbReference type="Proteomes" id="UP000236284"/>
    </source>
</evidence>
<dbReference type="EMBL" id="NJHS01000125">
    <property type="protein sequence ID" value="PNJ94922.1"/>
    <property type="molecule type" value="Genomic_DNA"/>
</dbReference>
<feature type="transmembrane region" description="Helical" evidence="1">
    <location>
        <begin position="152"/>
        <end position="172"/>
    </location>
</feature>
<evidence type="ECO:0000313" key="2">
    <source>
        <dbReference type="EMBL" id="PNJ94922.1"/>
    </source>
</evidence>
<keyword evidence="1" id="KW-0472">Membrane</keyword>
<protein>
    <submittedName>
        <fullName evidence="2">Uncharacterized protein</fullName>
    </submittedName>
</protein>
<dbReference type="Proteomes" id="UP000236284">
    <property type="component" value="Unassembled WGS sequence"/>
</dbReference>
<keyword evidence="1" id="KW-1133">Transmembrane helix</keyword>
<feature type="transmembrane region" description="Helical" evidence="1">
    <location>
        <begin position="20"/>
        <end position="39"/>
    </location>
</feature>